<dbReference type="OrthoDB" id="9812484at2"/>
<dbReference type="AlphaFoldDB" id="A0A136WCK5"/>
<feature type="DNA-binding region" description="H-T-H motif" evidence="2">
    <location>
        <begin position="32"/>
        <end position="51"/>
    </location>
</feature>
<name>A0A136WCK5_9FIRM</name>
<dbReference type="PRINTS" id="PR00455">
    <property type="entry name" value="HTHTETR"/>
</dbReference>
<accession>A0A136WCK5</accession>
<dbReference type="PANTHER" id="PTHR43479:SF11">
    <property type="entry name" value="ACREF_ENVCD OPERON REPRESSOR-RELATED"/>
    <property type="match status" value="1"/>
</dbReference>
<proteinExistence type="predicted"/>
<organism evidence="4 5">
    <name type="scientific">Anaerotignum neopropionicum</name>
    <dbReference type="NCBI Taxonomy" id="36847"/>
    <lineage>
        <taxon>Bacteria</taxon>
        <taxon>Bacillati</taxon>
        <taxon>Bacillota</taxon>
        <taxon>Clostridia</taxon>
        <taxon>Lachnospirales</taxon>
        <taxon>Anaerotignaceae</taxon>
        <taxon>Anaerotignum</taxon>
    </lineage>
</organism>
<evidence type="ECO:0000256" key="1">
    <source>
        <dbReference type="ARBA" id="ARBA00023125"/>
    </source>
</evidence>
<dbReference type="EMBL" id="LRVM01000009">
    <property type="protein sequence ID" value="KXL52220.1"/>
    <property type="molecule type" value="Genomic_DNA"/>
</dbReference>
<dbReference type="InterPro" id="IPR009057">
    <property type="entry name" value="Homeodomain-like_sf"/>
</dbReference>
<dbReference type="RefSeq" id="WP_066089401.1">
    <property type="nucleotide sequence ID" value="NZ_LRVM01000009.1"/>
</dbReference>
<dbReference type="GO" id="GO:0003677">
    <property type="term" value="F:DNA binding"/>
    <property type="evidence" value="ECO:0007669"/>
    <property type="project" value="UniProtKB-UniRule"/>
</dbReference>
<evidence type="ECO:0000313" key="5">
    <source>
        <dbReference type="Proteomes" id="UP000070539"/>
    </source>
</evidence>
<evidence type="ECO:0000259" key="3">
    <source>
        <dbReference type="PROSITE" id="PS50977"/>
    </source>
</evidence>
<dbReference type="PANTHER" id="PTHR43479">
    <property type="entry name" value="ACREF/ENVCD OPERON REPRESSOR-RELATED"/>
    <property type="match status" value="1"/>
</dbReference>
<dbReference type="STRING" id="36847.CLNEO_23850"/>
<dbReference type="Gene3D" id="1.10.357.10">
    <property type="entry name" value="Tetracycline Repressor, domain 2"/>
    <property type="match status" value="1"/>
</dbReference>
<sequence length="195" mass="22966">MTRVRLEKEERKKQIKEVALKLFIEKGLVKTTMDDIIEKMGISKGGVYYHYKNKEEIFSELIKDSMTYRKKLVVEYVSNNKGMSREELIMNMLLDKILDTNPYKTIYAIFLTELRSNKELTELYNRIYNESKEEFIQFCINENLPEYIPLTNAACDFFMNSLIVGSNILGNNDEAEVRDMLKVMLLAYLKHMSIL</sequence>
<evidence type="ECO:0000256" key="2">
    <source>
        <dbReference type="PROSITE-ProRule" id="PRU00335"/>
    </source>
</evidence>
<dbReference type="Proteomes" id="UP000070539">
    <property type="component" value="Unassembled WGS sequence"/>
</dbReference>
<dbReference type="SUPFAM" id="SSF46689">
    <property type="entry name" value="Homeodomain-like"/>
    <property type="match status" value="1"/>
</dbReference>
<reference evidence="4 5" key="1">
    <citation type="submission" date="2016-01" db="EMBL/GenBank/DDBJ databases">
        <title>Genome sequence of Clostridium neopropionicum X4, DSM-3847.</title>
        <authorList>
            <person name="Poehlein A."/>
            <person name="Beck M.H."/>
            <person name="Bengelsdorf F.R."/>
            <person name="Daniel R."/>
            <person name="Duerre P."/>
        </authorList>
    </citation>
    <scope>NUCLEOTIDE SEQUENCE [LARGE SCALE GENOMIC DNA]</scope>
    <source>
        <strain evidence="4 5">DSM-3847</strain>
    </source>
</reference>
<dbReference type="Pfam" id="PF00440">
    <property type="entry name" value="TetR_N"/>
    <property type="match status" value="1"/>
</dbReference>
<comment type="caution">
    <text evidence="4">The sequence shown here is derived from an EMBL/GenBank/DDBJ whole genome shotgun (WGS) entry which is preliminary data.</text>
</comment>
<dbReference type="PROSITE" id="PS50977">
    <property type="entry name" value="HTH_TETR_2"/>
    <property type="match status" value="1"/>
</dbReference>
<protein>
    <submittedName>
        <fullName evidence="4">HTH-type transcriptional regulator AcrR</fullName>
    </submittedName>
</protein>
<keyword evidence="5" id="KW-1185">Reference proteome</keyword>
<evidence type="ECO:0000313" key="4">
    <source>
        <dbReference type="EMBL" id="KXL52220.1"/>
    </source>
</evidence>
<dbReference type="PATRIC" id="fig|36847.3.peg.2777"/>
<gene>
    <name evidence="4" type="primary">acrR_1</name>
    <name evidence="4" type="ORF">CLNEO_23850</name>
</gene>
<dbReference type="InterPro" id="IPR001647">
    <property type="entry name" value="HTH_TetR"/>
</dbReference>
<feature type="domain" description="HTH tetR-type" evidence="3">
    <location>
        <begin position="9"/>
        <end position="69"/>
    </location>
</feature>
<keyword evidence="1 2" id="KW-0238">DNA-binding</keyword>
<dbReference type="InterPro" id="IPR050624">
    <property type="entry name" value="HTH-type_Tx_Regulator"/>
</dbReference>